<name>X6NTU1_RETFI</name>
<dbReference type="EMBL" id="ASPP01006093">
    <property type="protein sequence ID" value="ETO29376.1"/>
    <property type="molecule type" value="Genomic_DNA"/>
</dbReference>
<comment type="caution">
    <text evidence="1">The sequence shown here is derived from an EMBL/GenBank/DDBJ whole genome shotgun (WGS) entry which is preliminary data.</text>
</comment>
<protein>
    <submittedName>
        <fullName evidence="1">Uncharacterized protein</fullName>
    </submittedName>
</protein>
<reference evidence="1 2" key="1">
    <citation type="journal article" date="2013" name="Curr. Biol.">
        <title>The Genome of the Foraminiferan Reticulomyxa filosa.</title>
        <authorList>
            <person name="Glockner G."/>
            <person name="Hulsmann N."/>
            <person name="Schleicher M."/>
            <person name="Noegel A.A."/>
            <person name="Eichinger L."/>
            <person name="Gallinger C."/>
            <person name="Pawlowski J."/>
            <person name="Sierra R."/>
            <person name="Euteneuer U."/>
            <person name="Pillet L."/>
            <person name="Moustafa A."/>
            <person name="Platzer M."/>
            <person name="Groth M."/>
            <person name="Szafranski K."/>
            <person name="Schliwa M."/>
        </authorList>
    </citation>
    <scope>NUCLEOTIDE SEQUENCE [LARGE SCALE GENOMIC DNA]</scope>
</reference>
<keyword evidence="2" id="KW-1185">Reference proteome</keyword>
<gene>
    <name evidence="1" type="ORF">RFI_07746</name>
</gene>
<sequence length="123" mass="14178">MVPIGNIFSGLYCKIKSTSHQPTKQIIRKPKPLSSLSLQALPQNNDINIPKLTRRNLESTAPFPDKSVECRASPFQRPKNKRLRHLNVSTLVEWQSLLPKKRKKKMTKKELYTLLIFCCCPFS</sequence>
<evidence type="ECO:0000313" key="2">
    <source>
        <dbReference type="Proteomes" id="UP000023152"/>
    </source>
</evidence>
<organism evidence="1 2">
    <name type="scientific">Reticulomyxa filosa</name>
    <dbReference type="NCBI Taxonomy" id="46433"/>
    <lineage>
        <taxon>Eukaryota</taxon>
        <taxon>Sar</taxon>
        <taxon>Rhizaria</taxon>
        <taxon>Retaria</taxon>
        <taxon>Foraminifera</taxon>
        <taxon>Monothalamids</taxon>
        <taxon>Reticulomyxidae</taxon>
        <taxon>Reticulomyxa</taxon>
    </lineage>
</organism>
<dbReference type="Proteomes" id="UP000023152">
    <property type="component" value="Unassembled WGS sequence"/>
</dbReference>
<proteinExistence type="predicted"/>
<dbReference type="AlphaFoldDB" id="X6NTU1"/>
<accession>X6NTU1</accession>
<evidence type="ECO:0000313" key="1">
    <source>
        <dbReference type="EMBL" id="ETO29376.1"/>
    </source>
</evidence>